<keyword evidence="16" id="KW-1185">Reference proteome</keyword>
<dbReference type="Gene3D" id="3.40.50.300">
    <property type="entry name" value="P-loop containing nucleotide triphosphate hydrolases"/>
    <property type="match status" value="2"/>
</dbReference>
<evidence type="ECO:0000313" key="16">
    <source>
        <dbReference type="Proteomes" id="UP000027138"/>
    </source>
</evidence>
<evidence type="ECO:0000259" key="13">
    <source>
        <dbReference type="PROSITE" id="PS51194"/>
    </source>
</evidence>
<dbReference type="Proteomes" id="UP000027138">
    <property type="component" value="Unassembled WGS sequence"/>
</dbReference>
<keyword evidence="3" id="KW-0547">Nucleotide-binding</keyword>
<dbReference type="GO" id="GO:0008270">
    <property type="term" value="F:zinc ion binding"/>
    <property type="evidence" value="ECO:0007669"/>
    <property type="project" value="UniProtKB-KW"/>
</dbReference>
<dbReference type="InterPro" id="IPR027417">
    <property type="entry name" value="P-loop_NTPase"/>
</dbReference>
<dbReference type="PROSITE" id="PS51192">
    <property type="entry name" value="HELICASE_ATP_BIND_1"/>
    <property type="match status" value="1"/>
</dbReference>
<evidence type="ECO:0000256" key="4">
    <source>
        <dbReference type="ARBA" id="ARBA00022771"/>
    </source>
</evidence>
<evidence type="ECO:0000313" key="15">
    <source>
        <dbReference type="EMBL" id="KDP41308.1"/>
    </source>
</evidence>
<dbReference type="OrthoDB" id="196131at2759"/>
<evidence type="ECO:0000256" key="11">
    <source>
        <dbReference type="PROSITE-ProRule" id="PRU00552"/>
    </source>
</evidence>
<evidence type="ECO:0000256" key="7">
    <source>
        <dbReference type="ARBA" id="ARBA00022833"/>
    </source>
</evidence>
<dbReference type="FunFam" id="3.40.50.300:FF:000657">
    <property type="entry name" value="Probable ATP-dependent RNA helicase DDX41"/>
    <property type="match status" value="1"/>
</dbReference>
<evidence type="ECO:0000259" key="12">
    <source>
        <dbReference type="PROSITE" id="PS51192"/>
    </source>
</evidence>
<dbReference type="CDD" id="cd18787">
    <property type="entry name" value="SF2_C_DEAD"/>
    <property type="match status" value="1"/>
</dbReference>
<comment type="catalytic activity">
    <reaction evidence="10">
        <text>ATP + H2O = ADP + phosphate + H(+)</text>
        <dbReference type="Rhea" id="RHEA:13065"/>
        <dbReference type="ChEBI" id="CHEBI:15377"/>
        <dbReference type="ChEBI" id="CHEBI:15378"/>
        <dbReference type="ChEBI" id="CHEBI:30616"/>
        <dbReference type="ChEBI" id="CHEBI:43474"/>
        <dbReference type="ChEBI" id="CHEBI:456216"/>
        <dbReference type="EC" id="3.6.4.13"/>
    </reaction>
</comment>
<feature type="short sequence motif" description="Q motif" evidence="11">
    <location>
        <begin position="1"/>
        <end position="24"/>
    </location>
</feature>
<evidence type="ECO:0000259" key="14">
    <source>
        <dbReference type="PROSITE" id="PS51195"/>
    </source>
</evidence>
<keyword evidence="6" id="KW-0347">Helicase</keyword>
<dbReference type="GO" id="GO:0003724">
    <property type="term" value="F:RNA helicase activity"/>
    <property type="evidence" value="ECO:0007669"/>
    <property type="project" value="UniProtKB-EC"/>
</dbReference>
<organism evidence="15 16">
    <name type="scientific">Jatropha curcas</name>
    <name type="common">Barbados nut</name>
    <dbReference type="NCBI Taxonomy" id="180498"/>
    <lineage>
        <taxon>Eukaryota</taxon>
        <taxon>Viridiplantae</taxon>
        <taxon>Streptophyta</taxon>
        <taxon>Embryophyta</taxon>
        <taxon>Tracheophyta</taxon>
        <taxon>Spermatophyta</taxon>
        <taxon>Magnoliopsida</taxon>
        <taxon>eudicotyledons</taxon>
        <taxon>Gunneridae</taxon>
        <taxon>Pentapetalae</taxon>
        <taxon>rosids</taxon>
        <taxon>fabids</taxon>
        <taxon>Malpighiales</taxon>
        <taxon>Euphorbiaceae</taxon>
        <taxon>Crotonoideae</taxon>
        <taxon>Jatropheae</taxon>
        <taxon>Jatropha</taxon>
    </lineage>
</organism>
<evidence type="ECO:0000256" key="9">
    <source>
        <dbReference type="ARBA" id="ARBA00022884"/>
    </source>
</evidence>
<proteinExistence type="predicted"/>
<evidence type="ECO:0000256" key="8">
    <source>
        <dbReference type="ARBA" id="ARBA00022840"/>
    </source>
</evidence>
<evidence type="ECO:0000256" key="3">
    <source>
        <dbReference type="ARBA" id="ARBA00022741"/>
    </source>
</evidence>
<evidence type="ECO:0000256" key="2">
    <source>
        <dbReference type="ARBA" id="ARBA00022723"/>
    </source>
</evidence>
<evidence type="ECO:0000256" key="10">
    <source>
        <dbReference type="ARBA" id="ARBA00047984"/>
    </source>
</evidence>
<evidence type="ECO:0000256" key="5">
    <source>
        <dbReference type="ARBA" id="ARBA00022801"/>
    </source>
</evidence>
<dbReference type="PROSITE" id="PS51195">
    <property type="entry name" value="Q_MOTIF"/>
    <property type="match status" value="1"/>
</dbReference>
<gene>
    <name evidence="15" type="ORF">JCGZ_15715</name>
</gene>
<dbReference type="AlphaFoldDB" id="A0A067L277"/>
<dbReference type="EC" id="3.6.4.13" evidence="1"/>
<dbReference type="InterPro" id="IPR014001">
    <property type="entry name" value="Helicase_ATP-bd"/>
</dbReference>
<accession>A0A067L277</accession>
<dbReference type="InterPro" id="IPR001650">
    <property type="entry name" value="Helicase_C-like"/>
</dbReference>
<keyword evidence="7" id="KW-0862">Zinc</keyword>
<dbReference type="STRING" id="180498.A0A067L277"/>
<dbReference type="GO" id="GO:0005737">
    <property type="term" value="C:cytoplasm"/>
    <property type="evidence" value="ECO:0007669"/>
    <property type="project" value="UniProtKB-ARBA"/>
</dbReference>
<dbReference type="Pfam" id="PF00271">
    <property type="entry name" value="Helicase_C"/>
    <property type="match status" value="1"/>
</dbReference>
<keyword evidence="9" id="KW-0694">RNA-binding</keyword>
<dbReference type="SMART" id="SM00487">
    <property type="entry name" value="DEXDc"/>
    <property type="match status" value="1"/>
</dbReference>
<dbReference type="PANTHER" id="PTHR47958">
    <property type="entry name" value="ATP-DEPENDENT RNA HELICASE DBP3"/>
    <property type="match status" value="1"/>
</dbReference>
<keyword evidence="2" id="KW-0479">Metal-binding</keyword>
<dbReference type="InterPro" id="IPR011545">
    <property type="entry name" value="DEAD/DEAH_box_helicase_dom"/>
</dbReference>
<feature type="domain" description="Helicase ATP-binding" evidence="12">
    <location>
        <begin position="27"/>
        <end position="212"/>
    </location>
</feature>
<evidence type="ECO:0000256" key="1">
    <source>
        <dbReference type="ARBA" id="ARBA00012552"/>
    </source>
</evidence>
<dbReference type="Pfam" id="PF00270">
    <property type="entry name" value="DEAD"/>
    <property type="match status" value="1"/>
</dbReference>
<reference evidence="15 16" key="1">
    <citation type="journal article" date="2014" name="PLoS ONE">
        <title>Global Analysis of Gene Expression Profiles in Physic Nut (Jatropha curcas L.) Seedlings Exposed to Salt Stress.</title>
        <authorList>
            <person name="Zhang L."/>
            <person name="Zhang C."/>
            <person name="Wu P."/>
            <person name="Chen Y."/>
            <person name="Li M."/>
            <person name="Jiang H."/>
            <person name="Wu G."/>
        </authorList>
    </citation>
    <scope>NUCLEOTIDE SEQUENCE [LARGE SCALE GENOMIC DNA]</scope>
    <source>
        <strain evidence="16">cv. GZQX0401</strain>
        <tissue evidence="15">Young leaves</tissue>
    </source>
</reference>
<dbReference type="GO" id="GO:0005524">
    <property type="term" value="F:ATP binding"/>
    <property type="evidence" value="ECO:0007669"/>
    <property type="project" value="UniProtKB-KW"/>
</dbReference>
<protein>
    <recommendedName>
        <fullName evidence="1">RNA helicase</fullName>
        <ecNumber evidence="1">3.6.4.13</ecNumber>
    </recommendedName>
</protein>
<feature type="domain" description="DEAD-box RNA helicase Q" evidence="14">
    <location>
        <begin position="1"/>
        <end position="24"/>
    </location>
</feature>
<dbReference type="SUPFAM" id="SSF52540">
    <property type="entry name" value="P-loop containing nucleoside triphosphate hydrolases"/>
    <property type="match status" value="2"/>
</dbReference>
<keyword evidence="4" id="KW-0863">Zinc-finger</keyword>
<feature type="domain" description="Helicase C-terminal" evidence="13">
    <location>
        <begin position="236"/>
        <end position="317"/>
    </location>
</feature>
<keyword evidence="8" id="KW-0067">ATP-binding</keyword>
<dbReference type="PROSITE" id="PS51194">
    <property type="entry name" value="HELICASE_CTER"/>
    <property type="match status" value="1"/>
</dbReference>
<dbReference type="EMBL" id="KK914318">
    <property type="protein sequence ID" value="KDP41308.1"/>
    <property type="molecule type" value="Genomic_DNA"/>
</dbReference>
<dbReference type="GO" id="GO:0003723">
    <property type="term" value="F:RNA binding"/>
    <property type="evidence" value="ECO:0007669"/>
    <property type="project" value="UniProtKB-KW"/>
</dbReference>
<sequence length="317" mass="34762">MGFPQPILNVLKAKGISQPTPIQTQCLPVILSGSDMIGVSSTGSGKTLAFVFPLIMIALQEEIMMPILSGEGPFGLIISPSRELAVHTHQLIAQFLASMGDDFPYPELRSMLCIGGVNMKAQLEIMKMGVHIVVATPGRLKDILGKRKMNLDQCRYLTLDEGDRLLGLGFGDDIRKIISYFKGQRQTLVFYATMPAEIQNFAMTGLVKPVLVNVGIRAGSANLNVLRVKSVEENKKNEYLFSYLQKTPSAVLIFCRNKTSVDDIHLQLLQKGIDAAAIHGYMDQEEREYAILSFGAGKKEVLVATDVASKGLDFPDI</sequence>
<keyword evidence="5" id="KW-0378">Hydrolase</keyword>
<dbReference type="GO" id="GO:0016787">
    <property type="term" value="F:hydrolase activity"/>
    <property type="evidence" value="ECO:0007669"/>
    <property type="project" value="UniProtKB-KW"/>
</dbReference>
<name>A0A067L277_JATCU</name>
<evidence type="ECO:0000256" key="6">
    <source>
        <dbReference type="ARBA" id="ARBA00022806"/>
    </source>
</evidence>
<dbReference type="InterPro" id="IPR014014">
    <property type="entry name" value="RNA_helicase_DEAD_Q_motif"/>
</dbReference>